<gene>
    <name evidence="1" type="ORF">POL25_10525</name>
</gene>
<accession>A0ABT5DUK7</accession>
<evidence type="ECO:0000313" key="2">
    <source>
        <dbReference type="Proteomes" id="UP001221686"/>
    </source>
</evidence>
<reference evidence="1 2" key="1">
    <citation type="submission" date="2022-11" db="EMBL/GenBank/DDBJ databases">
        <title>Minimal conservation of predation-associated metabolite biosynthetic gene clusters underscores biosynthetic potential of Myxococcota including descriptions for ten novel species: Archangium lansinium sp. nov., Myxococcus landrumus sp. nov., Nannocystis bai.</title>
        <authorList>
            <person name="Ahearne A."/>
            <person name="Stevens C."/>
            <person name="Dowd S."/>
        </authorList>
    </citation>
    <scope>NUCLEOTIDE SEQUENCE [LARGE SCALE GENOMIC DNA]</scope>
    <source>
        <strain evidence="1 2">BB15-2</strain>
    </source>
</reference>
<dbReference type="EMBL" id="JAQNDL010000001">
    <property type="protein sequence ID" value="MDC0717329.1"/>
    <property type="molecule type" value="Genomic_DNA"/>
</dbReference>
<keyword evidence="2" id="KW-1185">Reference proteome</keyword>
<evidence type="ECO:0000313" key="1">
    <source>
        <dbReference type="EMBL" id="MDC0717329.1"/>
    </source>
</evidence>
<organism evidence="1 2">
    <name type="scientific">Nannocystis bainbridge</name>
    <dbReference type="NCBI Taxonomy" id="2995303"/>
    <lineage>
        <taxon>Bacteria</taxon>
        <taxon>Pseudomonadati</taxon>
        <taxon>Myxococcota</taxon>
        <taxon>Polyangia</taxon>
        <taxon>Nannocystales</taxon>
        <taxon>Nannocystaceae</taxon>
        <taxon>Nannocystis</taxon>
    </lineage>
</organism>
<dbReference type="RefSeq" id="WP_272085816.1">
    <property type="nucleotide sequence ID" value="NZ_JAQNDL010000001.1"/>
</dbReference>
<comment type="caution">
    <text evidence="1">The sequence shown here is derived from an EMBL/GenBank/DDBJ whole genome shotgun (WGS) entry which is preliminary data.</text>
</comment>
<dbReference type="Proteomes" id="UP001221686">
    <property type="component" value="Unassembled WGS sequence"/>
</dbReference>
<sequence>MPIHVHGGSLLLARLAEAGVPGERLEWSEVLCEGPVPAEVDDETFRQIRADWLADHIGDLDAVPRICAGLRAQDEALAAAAARDELVLWTGNEWFCQAVALALIARLGPTGARLSWVTADDDPVRPGCSVGELGEAALAQAFAARERIDPAAIALAVHAWAAYRAPAPMRLQALVDDPAAFVVWPALRAALALSLAEWPGREDGLARTERQLLAALASGRADVGELLAACGRAEARPWLTDLLVLARLRRLAGGEAPLVRLIGEDPRALTAEITEAGLATLAGRARWATPARWLGGALLDAATPWCWDGERGRVFQWT</sequence>
<name>A0ABT5DUK7_9BACT</name>
<proteinExistence type="predicted"/>
<protein>
    <recommendedName>
        <fullName evidence="3">DUF1835 domain-containing protein</fullName>
    </recommendedName>
</protein>
<evidence type="ECO:0008006" key="3">
    <source>
        <dbReference type="Google" id="ProtNLM"/>
    </source>
</evidence>